<evidence type="ECO:0000313" key="2">
    <source>
        <dbReference type="Proteomes" id="UP000324324"/>
    </source>
</evidence>
<dbReference type="EMBL" id="VWRN01000019">
    <property type="protein sequence ID" value="KAA6129307.1"/>
    <property type="molecule type" value="Genomic_DNA"/>
</dbReference>
<dbReference type="RefSeq" id="WP_149316229.1">
    <property type="nucleotide sequence ID" value="NZ_CP080294.1"/>
</dbReference>
<dbReference type="AlphaFoldDB" id="A0A5M8B0A3"/>
<name>A0A5M8B0A3_9BURK</name>
<organism evidence="1 2">
    <name type="scientific">Cupriavidus cauae</name>
    <dbReference type="NCBI Taxonomy" id="2608999"/>
    <lineage>
        <taxon>Bacteria</taxon>
        <taxon>Pseudomonadati</taxon>
        <taxon>Pseudomonadota</taxon>
        <taxon>Betaproteobacteria</taxon>
        <taxon>Burkholderiales</taxon>
        <taxon>Burkholderiaceae</taxon>
        <taxon>Cupriavidus</taxon>
    </lineage>
</organism>
<gene>
    <name evidence="1" type="ORF">F1599_06085</name>
</gene>
<reference evidence="1 2" key="1">
    <citation type="submission" date="2019-09" db="EMBL/GenBank/DDBJ databases">
        <title>Isolation of a novel species in the genus Cupriavidus from patients with sepsis using whole genome sequencing.</title>
        <authorList>
            <person name="Kweon O.J."/>
            <person name="Lee M.-K."/>
        </authorList>
    </citation>
    <scope>NUCLEOTIDE SEQUENCE [LARGE SCALE GENOMIC DNA]</scope>
    <source>
        <strain evidence="1 2">MKL-01</strain>
    </source>
</reference>
<proteinExistence type="predicted"/>
<accession>A0A5M8B0A3</accession>
<evidence type="ECO:0000313" key="1">
    <source>
        <dbReference type="EMBL" id="KAA6129307.1"/>
    </source>
</evidence>
<protein>
    <recommendedName>
        <fullName evidence="3">Oxalate:formate antiporter</fullName>
    </recommendedName>
</protein>
<evidence type="ECO:0008006" key="3">
    <source>
        <dbReference type="Google" id="ProtNLM"/>
    </source>
</evidence>
<sequence>MQTTLLTLLSLGLFSLGVSATVLLATCLPAPTLLRAQAHGRFAGLGSAPRDDGASEDSHKAAGQFVLTHA</sequence>
<keyword evidence="2" id="KW-1185">Reference proteome</keyword>
<dbReference type="Proteomes" id="UP000324324">
    <property type="component" value="Unassembled WGS sequence"/>
</dbReference>
<comment type="caution">
    <text evidence="1">The sequence shown here is derived from an EMBL/GenBank/DDBJ whole genome shotgun (WGS) entry which is preliminary data.</text>
</comment>